<comment type="pathway">
    <text evidence="2 9">Amino-acid biosynthesis; L-tryptophan biosynthesis; L-tryptophan from chorismate: step 3/5.</text>
</comment>
<evidence type="ECO:0000256" key="2">
    <source>
        <dbReference type="ARBA" id="ARBA00004664"/>
    </source>
</evidence>
<dbReference type="HAMAP" id="MF_00135">
    <property type="entry name" value="PRAI"/>
    <property type="match status" value="1"/>
</dbReference>
<dbReference type="GO" id="GO:0004640">
    <property type="term" value="F:phosphoribosylanthranilate isomerase activity"/>
    <property type="evidence" value="ECO:0007669"/>
    <property type="project" value="UniProtKB-EC"/>
</dbReference>
<evidence type="ECO:0000313" key="12">
    <source>
        <dbReference type="Proteomes" id="UP001595887"/>
    </source>
</evidence>
<name>A0ABV8RG01_9SPHN</name>
<dbReference type="InterPro" id="IPR001240">
    <property type="entry name" value="PRAI_dom"/>
</dbReference>
<evidence type="ECO:0000256" key="9">
    <source>
        <dbReference type="HAMAP-Rule" id="MF_00135"/>
    </source>
</evidence>
<dbReference type="SUPFAM" id="SSF51366">
    <property type="entry name" value="Ribulose-phoshate binding barrel"/>
    <property type="match status" value="1"/>
</dbReference>
<dbReference type="PANTHER" id="PTHR42894:SF1">
    <property type="entry name" value="N-(5'-PHOSPHORIBOSYL)ANTHRANILATE ISOMERASE"/>
    <property type="match status" value="1"/>
</dbReference>
<reference evidence="12" key="1">
    <citation type="journal article" date="2019" name="Int. J. Syst. Evol. Microbiol.">
        <title>The Global Catalogue of Microorganisms (GCM) 10K type strain sequencing project: providing services to taxonomists for standard genome sequencing and annotation.</title>
        <authorList>
            <consortium name="The Broad Institute Genomics Platform"/>
            <consortium name="The Broad Institute Genome Sequencing Center for Infectious Disease"/>
            <person name="Wu L."/>
            <person name="Ma J."/>
        </authorList>
    </citation>
    <scope>NUCLEOTIDE SEQUENCE [LARGE SCALE GENOMIC DNA]</scope>
    <source>
        <strain evidence="12">CECT 8531</strain>
    </source>
</reference>
<evidence type="ECO:0000313" key="11">
    <source>
        <dbReference type="EMBL" id="MFC4292323.1"/>
    </source>
</evidence>
<dbReference type="EC" id="5.3.1.24" evidence="3 9"/>
<keyword evidence="7 9" id="KW-0057">Aromatic amino acid biosynthesis</keyword>
<protein>
    <recommendedName>
        <fullName evidence="4 9">N-(5'-phosphoribosyl)anthranilate isomerase</fullName>
        <shortName evidence="9">PRAI</shortName>
        <ecNumber evidence="3 9">5.3.1.24</ecNumber>
    </recommendedName>
</protein>
<dbReference type="PANTHER" id="PTHR42894">
    <property type="entry name" value="N-(5'-PHOSPHORIBOSYL)ANTHRANILATE ISOMERASE"/>
    <property type="match status" value="1"/>
</dbReference>
<sequence length="217" mass="23189">MTTKIKICGLSRPEEVDAAAQAGATHIGLMHYAPSKRHISLEQAAALARHAPLSLQTVLVMVNASAELTGKAIEIVRPHIIQFHGSETPEWLRLVKEKTGIGVWKALGVKTLEVMRQSDRYIGAADVLLFDAPAGDQHGGTGTSFDWGLLAQYDHKIPWGLAGGLDIANVADAIRQTGAPLVDVSSGVETVPGVKDMDKIAAFCQAVQQYDTARTDS</sequence>
<feature type="domain" description="N-(5'phosphoribosyl) anthranilate isomerase (PRAI)" evidence="10">
    <location>
        <begin position="5"/>
        <end position="205"/>
    </location>
</feature>
<dbReference type="Proteomes" id="UP001595887">
    <property type="component" value="Unassembled WGS sequence"/>
</dbReference>
<comment type="similarity">
    <text evidence="9">Belongs to the TrpF family.</text>
</comment>
<evidence type="ECO:0000259" key="10">
    <source>
        <dbReference type="Pfam" id="PF00697"/>
    </source>
</evidence>
<evidence type="ECO:0000256" key="6">
    <source>
        <dbReference type="ARBA" id="ARBA00022822"/>
    </source>
</evidence>
<comment type="catalytic activity">
    <reaction evidence="1 9">
        <text>N-(5-phospho-beta-D-ribosyl)anthranilate = 1-(2-carboxyphenylamino)-1-deoxy-D-ribulose 5-phosphate</text>
        <dbReference type="Rhea" id="RHEA:21540"/>
        <dbReference type="ChEBI" id="CHEBI:18277"/>
        <dbReference type="ChEBI" id="CHEBI:58613"/>
        <dbReference type="EC" id="5.3.1.24"/>
    </reaction>
</comment>
<proteinExistence type="inferred from homology"/>
<evidence type="ECO:0000256" key="5">
    <source>
        <dbReference type="ARBA" id="ARBA00022605"/>
    </source>
</evidence>
<dbReference type="InterPro" id="IPR013785">
    <property type="entry name" value="Aldolase_TIM"/>
</dbReference>
<keyword evidence="12" id="KW-1185">Reference proteome</keyword>
<dbReference type="RefSeq" id="WP_381422917.1">
    <property type="nucleotide sequence ID" value="NZ_JBHSDH010000013.1"/>
</dbReference>
<gene>
    <name evidence="9" type="primary">trpF</name>
    <name evidence="11" type="ORF">ACFOWX_07835</name>
</gene>
<dbReference type="Pfam" id="PF00697">
    <property type="entry name" value="PRAI"/>
    <property type="match status" value="1"/>
</dbReference>
<dbReference type="Gene3D" id="3.20.20.70">
    <property type="entry name" value="Aldolase class I"/>
    <property type="match status" value="1"/>
</dbReference>
<keyword evidence="6 9" id="KW-0822">Tryptophan biosynthesis</keyword>
<evidence type="ECO:0000256" key="4">
    <source>
        <dbReference type="ARBA" id="ARBA00022272"/>
    </source>
</evidence>
<dbReference type="InterPro" id="IPR011060">
    <property type="entry name" value="RibuloseP-bd_barrel"/>
</dbReference>
<organism evidence="11 12">
    <name type="scientific">Sphingorhabdus arenilitoris</name>
    <dbReference type="NCBI Taxonomy" id="1490041"/>
    <lineage>
        <taxon>Bacteria</taxon>
        <taxon>Pseudomonadati</taxon>
        <taxon>Pseudomonadota</taxon>
        <taxon>Alphaproteobacteria</taxon>
        <taxon>Sphingomonadales</taxon>
        <taxon>Sphingomonadaceae</taxon>
        <taxon>Sphingorhabdus</taxon>
    </lineage>
</organism>
<evidence type="ECO:0000256" key="8">
    <source>
        <dbReference type="ARBA" id="ARBA00023235"/>
    </source>
</evidence>
<comment type="caution">
    <text evidence="11">The sequence shown here is derived from an EMBL/GenBank/DDBJ whole genome shotgun (WGS) entry which is preliminary data.</text>
</comment>
<dbReference type="NCBIfam" id="NF002295">
    <property type="entry name" value="PRK01222.1-1"/>
    <property type="match status" value="1"/>
</dbReference>
<evidence type="ECO:0000256" key="1">
    <source>
        <dbReference type="ARBA" id="ARBA00001164"/>
    </source>
</evidence>
<dbReference type="CDD" id="cd00405">
    <property type="entry name" value="PRAI"/>
    <property type="match status" value="1"/>
</dbReference>
<keyword evidence="8 9" id="KW-0413">Isomerase</keyword>
<evidence type="ECO:0000256" key="7">
    <source>
        <dbReference type="ARBA" id="ARBA00023141"/>
    </source>
</evidence>
<accession>A0ABV8RG01</accession>
<dbReference type="InterPro" id="IPR044643">
    <property type="entry name" value="TrpF_fam"/>
</dbReference>
<dbReference type="EMBL" id="JBHSDH010000013">
    <property type="protein sequence ID" value="MFC4292323.1"/>
    <property type="molecule type" value="Genomic_DNA"/>
</dbReference>
<evidence type="ECO:0000256" key="3">
    <source>
        <dbReference type="ARBA" id="ARBA00012572"/>
    </source>
</evidence>
<keyword evidence="5 9" id="KW-0028">Amino-acid biosynthesis</keyword>